<organism evidence="1 2">
    <name type="scientific">Gossypium arboreum</name>
    <name type="common">Tree cotton</name>
    <name type="synonym">Gossypium nanking</name>
    <dbReference type="NCBI Taxonomy" id="29729"/>
    <lineage>
        <taxon>Eukaryota</taxon>
        <taxon>Viridiplantae</taxon>
        <taxon>Streptophyta</taxon>
        <taxon>Embryophyta</taxon>
        <taxon>Tracheophyta</taxon>
        <taxon>Spermatophyta</taxon>
        <taxon>Magnoliopsida</taxon>
        <taxon>eudicotyledons</taxon>
        <taxon>Gunneridae</taxon>
        <taxon>Pentapetalae</taxon>
        <taxon>rosids</taxon>
        <taxon>malvids</taxon>
        <taxon>Malvales</taxon>
        <taxon>Malvaceae</taxon>
        <taxon>Malvoideae</taxon>
        <taxon>Gossypium</taxon>
    </lineage>
</organism>
<dbReference type="EMBL" id="KN440388">
    <property type="protein sequence ID" value="KHG27226.1"/>
    <property type="molecule type" value="Genomic_DNA"/>
</dbReference>
<evidence type="ECO:0000313" key="1">
    <source>
        <dbReference type="EMBL" id="KHG27226.1"/>
    </source>
</evidence>
<gene>
    <name evidence="1" type="ORF">F383_14658</name>
</gene>
<keyword evidence="2" id="KW-1185">Reference proteome</keyword>
<dbReference type="AlphaFoldDB" id="A0A0B0PUY6"/>
<dbReference type="Proteomes" id="UP000032142">
    <property type="component" value="Unassembled WGS sequence"/>
</dbReference>
<protein>
    <submittedName>
        <fullName evidence="1">Uncharacterized protein</fullName>
    </submittedName>
</protein>
<proteinExistence type="predicted"/>
<reference evidence="2" key="1">
    <citation type="submission" date="2014-09" db="EMBL/GenBank/DDBJ databases">
        <authorList>
            <person name="Mudge J."/>
            <person name="Ramaraj T."/>
            <person name="Lindquist I.E."/>
            <person name="Bharti A.K."/>
            <person name="Sundararajan A."/>
            <person name="Cameron C.T."/>
            <person name="Woodward J.E."/>
            <person name="May G.D."/>
            <person name="Brubaker C."/>
            <person name="Broadhvest J."/>
            <person name="Wilkins T.A."/>
        </authorList>
    </citation>
    <scope>NUCLEOTIDE SEQUENCE</scope>
    <source>
        <strain evidence="2">cv. AKA8401</strain>
    </source>
</reference>
<sequence>MTRPTLGNISDIRAHMPVWYASVGLHA</sequence>
<evidence type="ECO:0000313" key="2">
    <source>
        <dbReference type="Proteomes" id="UP000032142"/>
    </source>
</evidence>
<name>A0A0B0PUY6_GOSAR</name>
<accession>A0A0B0PUY6</accession>